<dbReference type="AlphaFoldDB" id="F8P2W6"/>
<dbReference type="GeneID" id="18810406"/>
<gene>
    <name evidence="2" type="ORF">SERLADRAFT_371953</name>
</gene>
<feature type="compositionally biased region" description="Low complexity" evidence="1">
    <location>
        <begin position="222"/>
        <end position="234"/>
    </location>
</feature>
<sequence length="285" mass="31148">MFCLRRRRKRDQDEDIFNPDAFRRQSAILVDDPPPPPPVSYNPRPPTMIERKLTNASPALAAQQGYGQPPYGGGGYDVYGQHSFGPGELVPQIRSPPPASHQPFGAYGQSPLGSPTSVAQYDSAYNQHGQLNRQPSNPTYLNRQDSMMNAPYGVVADPNAHYVDLNRSSVTPFQAAQYADITRRLASNSLNGISEEAARGYAHDQSDKPLPSPYDSSPFHDSAASPASPRAPSPVHMTTSDQHASAVHEPTAAEHSTSDDTFDEKKRPDTMYTVYEPGDAYAGFE</sequence>
<accession>F8P2W6</accession>
<dbReference type="EMBL" id="GL945437">
    <property type="protein sequence ID" value="EGO22498.1"/>
    <property type="molecule type" value="Genomic_DNA"/>
</dbReference>
<proteinExistence type="predicted"/>
<evidence type="ECO:0000256" key="1">
    <source>
        <dbReference type="SAM" id="MobiDB-lite"/>
    </source>
</evidence>
<dbReference type="RefSeq" id="XP_007321036.1">
    <property type="nucleotide sequence ID" value="XM_007320974.1"/>
</dbReference>
<dbReference type="HOGENOM" id="CLU_977154_0_0_1"/>
<evidence type="ECO:0000313" key="2">
    <source>
        <dbReference type="EMBL" id="EGO22498.1"/>
    </source>
</evidence>
<feature type="region of interest" description="Disordered" evidence="1">
    <location>
        <begin position="200"/>
        <end position="285"/>
    </location>
</feature>
<dbReference type="OrthoDB" id="3263296at2759"/>
<name>F8P2W6_SERL9</name>
<feature type="region of interest" description="Disordered" evidence="1">
    <location>
        <begin position="1"/>
        <end position="50"/>
    </location>
</feature>
<protein>
    <submittedName>
        <fullName evidence="2">Uncharacterized protein</fullName>
    </submittedName>
</protein>
<reference evidence="2" key="1">
    <citation type="submission" date="2011-04" db="EMBL/GenBank/DDBJ databases">
        <title>Evolution of plant cell wall degrading machinery underlies the functional diversity of forest fungi.</title>
        <authorList>
            <consortium name="US DOE Joint Genome Institute (JGI-PGF)"/>
            <person name="Eastwood D.C."/>
            <person name="Floudas D."/>
            <person name="Binder M."/>
            <person name="Majcherczyk A."/>
            <person name="Schneider P."/>
            <person name="Aerts A."/>
            <person name="Asiegbu F.O."/>
            <person name="Baker S.E."/>
            <person name="Barry K."/>
            <person name="Bendiksby M."/>
            <person name="Blumentritt M."/>
            <person name="Coutinho P.M."/>
            <person name="Cullen D."/>
            <person name="Cullen D."/>
            <person name="Gathman A."/>
            <person name="Goodell B."/>
            <person name="Henrissat B."/>
            <person name="Ihrmark K."/>
            <person name="Kauserud H."/>
            <person name="Kohler A."/>
            <person name="LaButti K."/>
            <person name="Lapidus A."/>
            <person name="Lavin J.L."/>
            <person name="Lee Y.-H."/>
            <person name="Lindquist E."/>
            <person name="Lilly W."/>
            <person name="Lucas S."/>
            <person name="Morin E."/>
            <person name="Murat C."/>
            <person name="Oguiza J.A."/>
            <person name="Park J."/>
            <person name="Pisabarro A.G."/>
            <person name="Riley R."/>
            <person name="Rosling A."/>
            <person name="Salamov A."/>
            <person name="Schmidt O."/>
            <person name="Schmutz J."/>
            <person name="Skrede I."/>
            <person name="Stenlid J."/>
            <person name="Wiebenga A."/>
            <person name="Xie X."/>
            <person name="Kues U."/>
            <person name="Hibbett D.S."/>
            <person name="Hoffmeister D."/>
            <person name="Hogberg N."/>
            <person name="Martin F."/>
            <person name="Grigoriev I.V."/>
            <person name="Watkinson S.C."/>
        </authorList>
    </citation>
    <scope>NUCLEOTIDE SEQUENCE</scope>
    <source>
        <strain evidence="2">S7.9</strain>
    </source>
</reference>
<dbReference type="KEGG" id="sla:SERLADRAFT_371953"/>
<feature type="compositionally biased region" description="Pro residues" evidence="1">
    <location>
        <begin position="32"/>
        <end position="46"/>
    </location>
</feature>
<dbReference type="Proteomes" id="UP000008064">
    <property type="component" value="Unassembled WGS sequence"/>
</dbReference>
<organism>
    <name type="scientific">Serpula lacrymans var. lacrymans (strain S7.9)</name>
    <name type="common">Dry rot fungus</name>
    <dbReference type="NCBI Taxonomy" id="578457"/>
    <lineage>
        <taxon>Eukaryota</taxon>
        <taxon>Fungi</taxon>
        <taxon>Dikarya</taxon>
        <taxon>Basidiomycota</taxon>
        <taxon>Agaricomycotina</taxon>
        <taxon>Agaricomycetes</taxon>
        <taxon>Agaricomycetidae</taxon>
        <taxon>Boletales</taxon>
        <taxon>Coniophorineae</taxon>
        <taxon>Serpulaceae</taxon>
        <taxon>Serpula</taxon>
    </lineage>
</organism>